<organism evidence="3">
    <name type="scientific">Echinostoma caproni</name>
    <dbReference type="NCBI Taxonomy" id="27848"/>
    <lineage>
        <taxon>Eukaryota</taxon>
        <taxon>Metazoa</taxon>
        <taxon>Spiralia</taxon>
        <taxon>Lophotrochozoa</taxon>
        <taxon>Platyhelminthes</taxon>
        <taxon>Trematoda</taxon>
        <taxon>Digenea</taxon>
        <taxon>Plagiorchiida</taxon>
        <taxon>Echinostomata</taxon>
        <taxon>Echinostomatoidea</taxon>
        <taxon>Echinostomatidae</taxon>
        <taxon>Echinostoma</taxon>
    </lineage>
</organism>
<evidence type="ECO:0000313" key="3">
    <source>
        <dbReference type="WBParaSite" id="ECPE_0000835701-mRNA-1"/>
    </source>
</evidence>
<dbReference type="WBParaSite" id="ECPE_0000835701-mRNA-1">
    <property type="protein sequence ID" value="ECPE_0000835701-mRNA-1"/>
    <property type="gene ID" value="ECPE_0000835701"/>
</dbReference>
<evidence type="ECO:0000313" key="2">
    <source>
        <dbReference type="Proteomes" id="UP000272942"/>
    </source>
</evidence>
<sequence>MDSGTDEEEPSETVHITENNFDIAPFQIKPRDVIYFDFHCVDEDPEICFFTFPIDLTEMEGKVVMKIAGRAKHVMCGPFSVNLNFYM</sequence>
<evidence type="ECO:0000313" key="1">
    <source>
        <dbReference type="EMBL" id="VDP83276.1"/>
    </source>
</evidence>
<protein>
    <submittedName>
        <fullName evidence="3">Hydrocephalus-inducing protein homolog</fullName>
    </submittedName>
</protein>
<name>A0A183AMZ6_9TREM</name>
<dbReference type="Proteomes" id="UP000272942">
    <property type="component" value="Unassembled WGS sequence"/>
</dbReference>
<dbReference type="EMBL" id="UZAN01045835">
    <property type="protein sequence ID" value="VDP83276.1"/>
    <property type="molecule type" value="Genomic_DNA"/>
</dbReference>
<accession>A0A183AMZ6</accession>
<reference evidence="1 2" key="2">
    <citation type="submission" date="2018-11" db="EMBL/GenBank/DDBJ databases">
        <authorList>
            <consortium name="Pathogen Informatics"/>
        </authorList>
    </citation>
    <scope>NUCLEOTIDE SEQUENCE [LARGE SCALE GENOMIC DNA]</scope>
    <source>
        <strain evidence="1 2">Egypt</strain>
    </source>
</reference>
<proteinExistence type="predicted"/>
<dbReference type="AlphaFoldDB" id="A0A183AMZ6"/>
<gene>
    <name evidence="1" type="ORF">ECPE_LOCUS8331</name>
</gene>
<reference evidence="3" key="1">
    <citation type="submission" date="2016-06" db="UniProtKB">
        <authorList>
            <consortium name="WormBaseParasite"/>
        </authorList>
    </citation>
    <scope>IDENTIFICATION</scope>
</reference>
<keyword evidence="2" id="KW-1185">Reference proteome</keyword>